<dbReference type="Proteomes" id="UP001602013">
    <property type="component" value="Unassembled WGS sequence"/>
</dbReference>
<keyword evidence="2" id="KW-1185">Reference proteome</keyword>
<dbReference type="RefSeq" id="WP_387417757.1">
    <property type="nucleotide sequence ID" value="NZ_JBIASD010000050.1"/>
</dbReference>
<evidence type="ECO:0000313" key="1">
    <source>
        <dbReference type="EMBL" id="MFF3671589.1"/>
    </source>
</evidence>
<proteinExistence type="predicted"/>
<organism evidence="1 2">
    <name type="scientific">Microtetraspora malaysiensis</name>
    <dbReference type="NCBI Taxonomy" id="161358"/>
    <lineage>
        <taxon>Bacteria</taxon>
        <taxon>Bacillati</taxon>
        <taxon>Actinomycetota</taxon>
        <taxon>Actinomycetes</taxon>
        <taxon>Streptosporangiales</taxon>
        <taxon>Streptosporangiaceae</taxon>
        <taxon>Microtetraspora</taxon>
    </lineage>
</organism>
<name>A0ABW6T2T6_9ACTN</name>
<reference evidence="1 2" key="1">
    <citation type="submission" date="2024-10" db="EMBL/GenBank/DDBJ databases">
        <title>The Natural Products Discovery Center: Release of the First 8490 Sequenced Strains for Exploring Actinobacteria Biosynthetic Diversity.</title>
        <authorList>
            <person name="Kalkreuter E."/>
            <person name="Kautsar S.A."/>
            <person name="Yang D."/>
            <person name="Bader C.D."/>
            <person name="Teijaro C.N."/>
            <person name="Fluegel L."/>
            <person name="Davis C.M."/>
            <person name="Simpson J.R."/>
            <person name="Lauterbach L."/>
            <person name="Steele A.D."/>
            <person name="Gui C."/>
            <person name="Meng S."/>
            <person name="Li G."/>
            <person name="Viehrig K."/>
            <person name="Ye F."/>
            <person name="Su P."/>
            <person name="Kiefer A.F."/>
            <person name="Nichols A."/>
            <person name="Cepeda A.J."/>
            <person name="Yan W."/>
            <person name="Fan B."/>
            <person name="Jiang Y."/>
            <person name="Adhikari A."/>
            <person name="Zheng C.-J."/>
            <person name="Schuster L."/>
            <person name="Cowan T.M."/>
            <person name="Smanski M.J."/>
            <person name="Chevrette M.G."/>
            <person name="De Carvalho L.P.S."/>
            <person name="Shen B."/>
        </authorList>
    </citation>
    <scope>NUCLEOTIDE SEQUENCE [LARGE SCALE GENOMIC DNA]</scope>
    <source>
        <strain evidence="1 2">NPDC002173</strain>
    </source>
</reference>
<comment type="caution">
    <text evidence="1">The sequence shown here is derived from an EMBL/GenBank/DDBJ whole genome shotgun (WGS) entry which is preliminary data.</text>
</comment>
<protein>
    <submittedName>
        <fullName evidence="1">Uncharacterized protein</fullName>
    </submittedName>
</protein>
<sequence>MDEANAKQAVRLPSWSVWYGQHTAHFWAMPVTHDLAAAQHIESRTAAQLEQRAWEIERCFRARPVRPRRVRPDSRVRRRGTAEA</sequence>
<accession>A0ABW6T2T6</accession>
<evidence type="ECO:0000313" key="2">
    <source>
        <dbReference type="Proteomes" id="UP001602013"/>
    </source>
</evidence>
<gene>
    <name evidence="1" type="ORF">ACFYXI_39000</name>
</gene>
<dbReference type="EMBL" id="JBIASD010000050">
    <property type="protein sequence ID" value="MFF3671589.1"/>
    <property type="molecule type" value="Genomic_DNA"/>
</dbReference>